<evidence type="ECO:0000313" key="2">
    <source>
        <dbReference type="EMBL" id="KAK4190334.1"/>
    </source>
</evidence>
<evidence type="ECO:0000313" key="3">
    <source>
        <dbReference type="Proteomes" id="UP001302126"/>
    </source>
</evidence>
<keyword evidence="1" id="KW-1133">Transmembrane helix</keyword>
<feature type="transmembrane region" description="Helical" evidence="1">
    <location>
        <begin position="76"/>
        <end position="96"/>
    </location>
</feature>
<accession>A0AAN6WY36</accession>
<dbReference type="EMBL" id="MU864367">
    <property type="protein sequence ID" value="KAK4190334.1"/>
    <property type="molecule type" value="Genomic_DNA"/>
</dbReference>
<keyword evidence="1" id="KW-0812">Transmembrane</keyword>
<sequence>MLGKISSLASNIMAALHGPSVIIDSVDDSRRLHPVRLAMAARMYWFQSQILGIPDRFGFMAPPHLPRIQVEECGPWVALAIVYIHMFYLEAGALLLCYYNPKLSRKSVAGLGFLLTMMPVTLLGMIWAKTCSGPQREPGYVWKDWKERTD</sequence>
<keyword evidence="1" id="KW-0472">Membrane</keyword>
<protein>
    <submittedName>
        <fullName evidence="2">Uncharacterized protein</fullName>
    </submittedName>
</protein>
<organism evidence="2 3">
    <name type="scientific">Podospora australis</name>
    <dbReference type="NCBI Taxonomy" id="1536484"/>
    <lineage>
        <taxon>Eukaryota</taxon>
        <taxon>Fungi</taxon>
        <taxon>Dikarya</taxon>
        <taxon>Ascomycota</taxon>
        <taxon>Pezizomycotina</taxon>
        <taxon>Sordariomycetes</taxon>
        <taxon>Sordariomycetidae</taxon>
        <taxon>Sordariales</taxon>
        <taxon>Podosporaceae</taxon>
        <taxon>Podospora</taxon>
    </lineage>
</organism>
<gene>
    <name evidence="2" type="ORF">QBC35DRAFT_471964</name>
</gene>
<dbReference type="Proteomes" id="UP001302126">
    <property type="component" value="Unassembled WGS sequence"/>
</dbReference>
<comment type="caution">
    <text evidence="2">The sequence shown here is derived from an EMBL/GenBank/DDBJ whole genome shotgun (WGS) entry which is preliminary data.</text>
</comment>
<evidence type="ECO:0000256" key="1">
    <source>
        <dbReference type="SAM" id="Phobius"/>
    </source>
</evidence>
<reference evidence="2" key="2">
    <citation type="submission" date="2023-05" db="EMBL/GenBank/DDBJ databases">
        <authorList>
            <consortium name="Lawrence Berkeley National Laboratory"/>
            <person name="Steindorff A."/>
            <person name="Hensen N."/>
            <person name="Bonometti L."/>
            <person name="Westerberg I."/>
            <person name="Brannstrom I.O."/>
            <person name="Guillou S."/>
            <person name="Cros-Aarteil S."/>
            <person name="Calhoun S."/>
            <person name="Haridas S."/>
            <person name="Kuo A."/>
            <person name="Mondo S."/>
            <person name="Pangilinan J."/>
            <person name="Riley R."/>
            <person name="Labutti K."/>
            <person name="Andreopoulos B."/>
            <person name="Lipzen A."/>
            <person name="Chen C."/>
            <person name="Yanf M."/>
            <person name="Daum C."/>
            <person name="Ng V."/>
            <person name="Clum A."/>
            <person name="Ohm R."/>
            <person name="Martin F."/>
            <person name="Silar P."/>
            <person name="Natvig D."/>
            <person name="Lalanne C."/>
            <person name="Gautier V."/>
            <person name="Ament-Velasquez S.L."/>
            <person name="Kruys A."/>
            <person name="Hutchinson M.I."/>
            <person name="Powell A.J."/>
            <person name="Barry K."/>
            <person name="Miller A.N."/>
            <person name="Grigoriev I.V."/>
            <person name="Debuchy R."/>
            <person name="Gladieux P."/>
            <person name="Thoren M.H."/>
            <person name="Johannesson H."/>
        </authorList>
    </citation>
    <scope>NUCLEOTIDE SEQUENCE</scope>
    <source>
        <strain evidence="2">PSN309</strain>
    </source>
</reference>
<reference evidence="2" key="1">
    <citation type="journal article" date="2023" name="Mol. Phylogenet. Evol.">
        <title>Genome-scale phylogeny and comparative genomics of the fungal order Sordariales.</title>
        <authorList>
            <person name="Hensen N."/>
            <person name="Bonometti L."/>
            <person name="Westerberg I."/>
            <person name="Brannstrom I.O."/>
            <person name="Guillou S."/>
            <person name="Cros-Aarteil S."/>
            <person name="Calhoun S."/>
            <person name="Haridas S."/>
            <person name="Kuo A."/>
            <person name="Mondo S."/>
            <person name="Pangilinan J."/>
            <person name="Riley R."/>
            <person name="LaButti K."/>
            <person name="Andreopoulos B."/>
            <person name="Lipzen A."/>
            <person name="Chen C."/>
            <person name="Yan M."/>
            <person name="Daum C."/>
            <person name="Ng V."/>
            <person name="Clum A."/>
            <person name="Steindorff A."/>
            <person name="Ohm R.A."/>
            <person name="Martin F."/>
            <person name="Silar P."/>
            <person name="Natvig D.O."/>
            <person name="Lalanne C."/>
            <person name="Gautier V."/>
            <person name="Ament-Velasquez S.L."/>
            <person name="Kruys A."/>
            <person name="Hutchinson M.I."/>
            <person name="Powell A.J."/>
            <person name="Barry K."/>
            <person name="Miller A.N."/>
            <person name="Grigoriev I.V."/>
            <person name="Debuchy R."/>
            <person name="Gladieux P."/>
            <person name="Hiltunen Thoren M."/>
            <person name="Johannesson H."/>
        </authorList>
    </citation>
    <scope>NUCLEOTIDE SEQUENCE</scope>
    <source>
        <strain evidence="2">PSN309</strain>
    </source>
</reference>
<dbReference type="AlphaFoldDB" id="A0AAN6WY36"/>
<name>A0AAN6WY36_9PEZI</name>
<proteinExistence type="predicted"/>
<keyword evidence="3" id="KW-1185">Reference proteome</keyword>
<feature type="transmembrane region" description="Helical" evidence="1">
    <location>
        <begin position="108"/>
        <end position="128"/>
    </location>
</feature>